<evidence type="ECO:0000256" key="1">
    <source>
        <dbReference type="SAM" id="MobiDB-lite"/>
    </source>
</evidence>
<proteinExistence type="predicted"/>
<sequence length="72" mass="7688">MAQVITANVEDVDLHTHPLLEPLESGDRLAQGIAGKNERAEPFGTSSLRRGISRLTTPPPQQKGSAQCLGPQ</sequence>
<dbReference type="AlphaFoldDB" id="A0A1I2GKQ5"/>
<feature type="region of interest" description="Disordered" evidence="1">
    <location>
        <begin position="31"/>
        <end position="72"/>
    </location>
</feature>
<keyword evidence="3" id="KW-1185">Reference proteome</keyword>
<organism evidence="2 3">
    <name type="scientific">Sulfitobacter brevis</name>
    <dbReference type="NCBI Taxonomy" id="74348"/>
    <lineage>
        <taxon>Bacteria</taxon>
        <taxon>Pseudomonadati</taxon>
        <taxon>Pseudomonadota</taxon>
        <taxon>Alphaproteobacteria</taxon>
        <taxon>Rhodobacterales</taxon>
        <taxon>Roseobacteraceae</taxon>
        <taxon>Sulfitobacter</taxon>
    </lineage>
</organism>
<dbReference type="EMBL" id="FOMW01000026">
    <property type="protein sequence ID" value="SFF17828.1"/>
    <property type="molecule type" value="Genomic_DNA"/>
</dbReference>
<reference evidence="2 3" key="1">
    <citation type="submission" date="2016-10" db="EMBL/GenBank/DDBJ databases">
        <authorList>
            <person name="de Groot N.N."/>
        </authorList>
    </citation>
    <scope>NUCLEOTIDE SEQUENCE [LARGE SCALE GENOMIC DNA]</scope>
    <source>
        <strain evidence="2 3">DSM 11443</strain>
    </source>
</reference>
<protein>
    <submittedName>
        <fullName evidence="2">Uncharacterized protein</fullName>
    </submittedName>
</protein>
<dbReference type="Proteomes" id="UP000198977">
    <property type="component" value="Unassembled WGS sequence"/>
</dbReference>
<evidence type="ECO:0000313" key="3">
    <source>
        <dbReference type="Proteomes" id="UP000198977"/>
    </source>
</evidence>
<accession>A0A1I2GKQ5</accession>
<name>A0A1I2GKQ5_9RHOB</name>
<evidence type="ECO:0000313" key="2">
    <source>
        <dbReference type="EMBL" id="SFF17828.1"/>
    </source>
</evidence>
<gene>
    <name evidence="2" type="ORF">SAMN04488523_1262</name>
</gene>